<keyword evidence="7" id="KW-1185">Reference proteome</keyword>
<keyword evidence="1" id="KW-0479">Metal-binding</keyword>
<dbReference type="STRING" id="472175.EL18_00471"/>
<evidence type="ECO:0000313" key="7">
    <source>
        <dbReference type="Proteomes" id="UP000053675"/>
    </source>
</evidence>
<reference evidence="6 7" key="1">
    <citation type="submission" date="2014-05" db="EMBL/GenBank/DDBJ databases">
        <title>Draft Genome Sequence of Nitratireductor basaltis Strain UMTGB225, A Marine Bacterium Isolated from Green Barrel Tunicate.</title>
        <authorList>
            <person name="Gan H.Y."/>
        </authorList>
    </citation>
    <scope>NUCLEOTIDE SEQUENCE [LARGE SCALE GENOMIC DNA]</scope>
    <source>
        <strain evidence="6 7">UMTGB225</strain>
    </source>
</reference>
<name>A0A084U919_9HYPH</name>
<dbReference type="PANTHER" id="PTHR42988">
    <property type="entry name" value="PHOSPHOHYDROLASE"/>
    <property type="match status" value="1"/>
</dbReference>
<organism evidence="6 7">
    <name type="scientific">Nitratireductor basaltis</name>
    <dbReference type="NCBI Taxonomy" id="472175"/>
    <lineage>
        <taxon>Bacteria</taxon>
        <taxon>Pseudomonadati</taxon>
        <taxon>Pseudomonadota</taxon>
        <taxon>Alphaproteobacteria</taxon>
        <taxon>Hyphomicrobiales</taxon>
        <taxon>Phyllobacteriaceae</taxon>
        <taxon>Nitratireductor</taxon>
    </lineage>
</organism>
<dbReference type="SUPFAM" id="SSF56300">
    <property type="entry name" value="Metallo-dependent phosphatases"/>
    <property type="match status" value="1"/>
</dbReference>
<evidence type="ECO:0000256" key="4">
    <source>
        <dbReference type="ARBA" id="ARBA00025742"/>
    </source>
</evidence>
<comment type="similarity">
    <text evidence="4">Belongs to the cyclic nucleotide phosphodiesterase class-III family.</text>
</comment>
<protein>
    <submittedName>
        <fullName evidence="6">Metallophosphoesterase</fullName>
    </submittedName>
</protein>
<gene>
    <name evidence="6" type="ORF">EL18_00471</name>
</gene>
<dbReference type="RefSeq" id="WP_036479374.1">
    <property type="nucleotide sequence ID" value="NZ_JMQM01000001.1"/>
</dbReference>
<evidence type="ECO:0000256" key="1">
    <source>
        <dbReference type="ARBA" id="ARBA00022723"/>
    </source>
</evidence>
<evidence type="ECO:0000256" key="3">
    <source>
        <dbReference type="ARBA" id="ARBA00023004"/>
    </source>
</evidence>
<dbReference type="InterPro" id="IPR029052">
    <property type="entry name" value="Metallo-depent_PP-like"/>
</dbReference>
<dbReference type="InterPro" id="IPR004843">
    <property type="entry name" value="Calcineurin-like_PHP"/>
</dbReference>
<keyword evidence="3" id="KW-0408">Iron</keyword>
<dbReference type="OrthoDB" id="9794568at2"/>
<keyword evidence="2" id="KW-0378">Hydrolase</keyword>
<evidence type="ECO:0000256" key="2">
    <source>
        <dbReference type="ARBA" id="ARBA00022801"/>
    </source>
</evidence>
<dbReference type="EMBL" id="JMQM01000001">
    <property type="protein sequence ID" value="KFB09455.1"/>
    <property type="molecule type" value="Genomic_DNA"/>
</dbReference>
<proteinExistence type="inferred from homology"/>
<accession>A0A084U919</accession>
<comment type="caution">
    <text evidence="6">The sequence shown here is derived from an EMBL/GenBank/DDBJ whole genome shotgun (WGS) entry which is preliminary data.</text>
</comment>
<dbReference type="AlphaFoldDB" id="A0A084U919"/>
<dbReference type="PATRIC" id="fig|472175.3.peg.486"/>
<evidence type="ECO:0000313" key="6">
    <source>
        <dbReference type="EMBL" id="KFB09455.1"/>
    </source>
</evidence>
<dbReference type="GO" id="GO:0016787">
    <property type="term" value="F:hydrolase activity"/>
    <property type="evidence" value="ECO:0007669"/>
    <property type="project" value="UniProtKB-KW"/>
</dbReference>
<feature type="domain" description="Calcineurin-like phosphoesterase" evidence="5">
    <location>
        <begin position="3"/>
        <end position="228"/>
    </location>
</feature>
<dbReference type="InterPro" id="IPR050884">
    <property type="entry name" value="CNP_phosphodiesterase-III"/>
</dbReference>
<dbReference type="Proteomes" id="UP000053675">
    <property type="component" value="Unassembled WGS sequence"/>
</dbReference>
<dbReference type="Pfam" id="PF00149">
    <property type="entry name" value="Metallophos"/>
    <property type="match status" value="1"/>
</dbReference>
<dbReference type="eggNOG" id="COG1409">
    <property type="taxonomic scope" value="Bacteria"/>
</dbReference>
<evidence type="ECO:0000259" key="5">
    <source>
        <dbReference type="Pfam" id="PF00149"/>
    </source>
</evidence>
<dbReference type="CDD" id="cd00838">
    <property type="entry name" value="MPP_superfamily"/>
    <property type="match status" value="1"/>
</dbReference>
<dbReference type="GO" id="GO:0046872">
    <property type="term" value="F:metal ion binding"/>
    <property type="evidence" value="ECO:0007669"/>
    <property type="project" value="UniProtKB-KW"/>
</dbReference>
<dbReference type="PANTHER" id="PTHR42988:SF2">
    <property type="entry name" value="CYCLIC NUCLEOTIDE PHOSPHODIESTERASE CBUA0032-RELATED"/>
    <property type="match status" value="1"/>
</dbReference>
<dbReference type="Gene3D" id="3.60.21.10">
    <property type="match status" value="1"/>
</dbReference>
<sequence>MFKLAHFSDIHLGPLPDVTFRQLASKRVTGYINWRRNRRLNLDHGIIDRITDDMLAQDPDHVALTGDLVNLALDKEIEAAKLWLEGLSSPENVTVVPGNHDAYVPGALDKAVKAWGPYMAGDGKKPPKDRHTFPFVRERGTVALVGVSSARATAPFLASGYFTKKQAKATRRLLEEAGEKGLFRVVMIHHPPIRGATGAHKRLYGIRRFQKMIRKVGAELVLHGHTHLPTVHHIEGPDSTSVPVVGVAAAGQAHGGSKPPAHYNLFEIEGEAGNWSIRHSRRGAREGTLEPTLLSSEELYLQRP</sequence>